<comment type="caution">
    <text evidence="1">The sequence shown here is derived from an EMBL/GenBank/DDBJ whole genome shotgun (WGS) entry which is preliminary data.</text>
</comment>
<dbReference type="AlphaFoldDB" id="A0A3S5BFA9"/>
<sequence length="72" mass="8208">METRSTSEAKRLRQFDDHCAVTQRQLDEITSILEDREAQLSRTTGVGSELEERLKRIKVSFLTCYAGLMTTG</sequence>
<gene>
    <name evidence="1" type="ORF">PXEA_LOCUS36559</name>
</gene>
<protein>
    <submittedName>
        <fullName evidence="1">Uncharacterized protein</fullName>
    </submittedName>
</protein>
<name>A0A3S5BFA9_9PLAT</name>
<keyword evidence="2" id="KW-1185">Reference proteome</keyword>
<evidence type="ECO:0000313" key="1">
    <source>
        <dbReference type="EMBL" id="VEL43119.1"/>
    </source>
</evidence>
<dbReference type="Proteomes" id="UP000784294">
    <property type="component" value="Unassembled WGS sequence"/>
</dbReference>
<reference evidence="1" key="1">
    <citation type="submission" date="2018-11" db="EMBL/GenBank/DDBJ databases">
        <authorList>
            <consortium name="Pathogen Informatics"/>
        </authorList>
    </citation>
    <scope>NUCLEOTIDE SEQUENCE</scope>
</reference>
<accession>A0A3S5BFA9</accession>
<evidence type="ECO:0000313" key="2">
    <source>
        <dbReference type="Proteomes" id="UP000784294"/>
    </source>
</evidence>
<proteinExistence type="predicted"/>
<dbReference type="EMBL" id="CAAALY010278952">
    <property type="protein sequence ID" value="VEL43119.1"/>
    <property type="molecule type" value="Genomic_DNA"/>
</dbReference>
<organism evidence="1 2">
    <name type="scientific">Protopolystoma xenopodis</name>
    <dbReference type="NCBI Taxonomy" id="117903"/>
    <lineage>
        <taxon>Eukaryota</taxon>
        <taxon>Metazoa</taxon>
        <taxon>Spiralia</taxon>
        <taxon>Lophotrochozoa</taxon>
        <taxon>Platyhelminthes</taxon>
        <taxon>Monogenea</taxon>
        <taxon>Polyopisthocotylea</taxon>
        <taxon>Polystomatidea</taxon>
        <taxon>Polystomatidae</taxon>
        <taxon>Protopolystoma</taxon>
    </lineage>
</organism>